<dbReference type="GO" id="GO:0006999">
    <property type="term" value="P:nuclear pore organization"/>
    <property type="evidence" value="ECO:0007669"/>
    <property type="project" value="TreeGrafter"/>
</dbReference>
<sequence>MEQNNPLEALQILQQDLIALLNSRLSNVNRLEEELNARLEDFQKLLERNRRNEQSRKSIREAPADKSNPYHGTVITVDGLEYAISEDFKNAIYTVADEVDLDEIDAARLCLAVQEEVDTADETLPFRAVLRFHNQRQTLLECLRLIFKRVAEGDKSDEDYILEYFQNVAGQIMQRKSAQAISFWERCCDGLKEIEDMVKKTHDQMAAMQMTGQSMTGAHGEVLQAQRMFLAHQHECLASIMCYMIRSQHTTIDDFRRLILKTSEIDTHLDIISHYAPPIIAGATHYGAGNVIEDSVALDIHKMFAPGPAQAKWKRPDFQAAITIWWIVEYSARHADPSLAAEGAKARLEAATRRQELFFECLAQKGFHFMLAIADFLRPEVWHDPAKAGLVRFLMDNSVQFQQEAVAPSADFARLTMEQYQNFTEAFISYMPDVLRQLKSEEDEKRRNLIPSGEGMYEMHLERFLLIVAYAYQDDDDAAMEFWSDTESNLYGFLRWTSKRLPTPRVAAFCEVMRALANEERTANHAHRFLLEEGGSAPGRTRKAYSVSWAQIFSELELYAASFQNRPAVLSASNTPTMNKLNDPDVAEAETPIMLEAYLRLAAHVIGNSREARQWILREQPFRLHETLLQLAQSNTLPAVQACCFNVLAALLTDRSTDINDGVWLALDNWISGGGATVDAAQAVPMKTVRVAEKDYLQRIAADGEVATAFVNLLNALIVPLVGSTDLALDALPFPEQMAVSSRRSGIDVYVDFVFNQAFLSSSDPATVGDRMQMSVLRHACLTFAQLCLQTFNDDLIDMVKSRAAETLTTKLRPFEQYSRLHPFTRTIEYMFNDRVFAVLLDTARQNPDELETLTSQSPLVQAAWKAIEVMNLVMVKQLIYFDVIRPALTTQLTRRGGSVANPAVSSFDDIITSHLNITLYLIDYAACNHIDLVLASLQLLGRMSSSTKIIGFSEGYSGARDGHRLISKLQNYSEAIQVDLRQTFVLRIADLEDDTPPALYIKAKAILALLDASLSNPERPSIAHALLGFQCNATSVAVAPGTLFAEGKSLFHHIAEAAISLPPDFAGNHLPWLQTLRGGCVKLLTVLASASLTGNIVLDELRSMDYLAALQATAVPVAQSSLWDGVQAADPSLLLSEGTQTLLAFLAEREHIFEYAAKELQATSTIGIASALERVISTLSGHIDSGDRVESISSVFNLFDFFDLNITHPLDASLKYLGDIDASSLPIKNGTYNIQSTRQLLTLKKRELWQNGTIKDQNEEQLVNDEIAALLTSLESQNRYSELLAARSSALESWTDLLSSLTEHDGKPSLAQQALQIVIPRLDLAFREDVESAAQLAKLTLVLVRVLSRPTTASEGAVLRSASDQLIQVFRSCVRATADSDIDLGLRDVCYRINCLVISTLLSSNLESSAKQRQQLVSHIHDTGDRIVRVVAEDAFSGRGVTRISALLFLDTIMKMSGEGGRSSNALRSLSKVNFVPVLIDASIGSVAATFRTTDVEAGSSLAYFHTATALLLRIAQLPDGPQLILRSNFISAVEDSGLFSTDPDIGLDIDNPEALQAFYRLLSAIIRILVAIVVRRGPGDGSVIRIARKFLSDNRMSISSIFKLTSKQSSTRSEDSSDAIDVANELGRLILVTGFLEEDEAATSTTNGYQFS</sequence>
<evidence type="ECO:0000256" key="3">
    <source>
        <dbReference type="ARBA" id="ARBA00022448"/>
    </source>
</evidence>
<comment type="subcellular location">
    <subcellularLocation>
        <location evidence="1">Nucleus</location>
    </subcellularLocation>
</comment>
<accession>A0A6H0XJ66</accession>
<dbReference type="Pfam" id="PF11894">
    <property type="entry name" value="Nup192"/>
    <property type="match status" value="1"/>
</dbReference>
<dbReference type="PANTHER" id="PTHR31344">
    <property type="entry name" value="NUCLEAR PORE COMPLEX PROTEIN NUP205"/>
    <property type="match status" value="1"/>
</dbReference>
<keyword evidence="7" id="KW-1185">Reference proteome</keyword>
<evidence type="ECO:0000256" key="5">
    <source>
        <dbReference type="SAM" id="Coils"/>
    </source>
</evidence>
<evidence type="ECO:0000256" key="2">
    <source>
        <dbReference type="ARBA" id="ARBA00005892"/>
    </source>
</evidence>
<reference evidence="6 7" key="1">
    <citation type="journal article" date="2016" name="Sci. Rep.">
        <title>Peltaster fructicola genome reveals evolution from an invasive phytopathogen to an ectophytic parasite.</title>
        <authorList>
            <person name="Xu C."/>
            <person name="Chen H."/>
            <person name="Gleason M.L."/>
            <person name="Xu J.R."/>
            <person name="Liu H."/>
            <person name="Zhang R."/>
            <person name="Sun G."/>
        </authorList>
    </citation>
    <scope>NUCLEOTIDE SEQUENCE [LARGE SCALE GENOMIC DNA]</scope>
    <source>
        <strain evidence="6 7">LNHT1506</strain>
    </source>
</reference>
<proteinExistence type="inferred from homology"/>
<comment type="similarity">
    <text evidence="2">Belongs to the NUP186/NUP192/NUP205 family.</text>
</comment>
<evidence type="ECO:0000313" key="6">
    <source>
        <dbReference type="EMBL" id="QIW94678.1"/>
    </source>
</evidence>
<keyword evidence="5" id="KW-0175">Coiled coil</keyword>
<dbReference type="GO" id="GO:0044611">
    <property type="term" value="C:nuclear pore inner ring"/>
    <property type="evidence" value="ECO:0007669"/>
    <property type="project" value="TreeGrafter"/>
</dbReference>
<dbReference type="PANTHER" id="PTHR31344:SF0">
    <property type="entry name" value="NUCLEAR PORE COMPLEX PROTEIN NUP205"/>
    <property type="match status" value="1"/>
</dbReference>
<evidence type="ECO:0000256" key="4">
    <source>
        <dbReference type="ARBA" id="ARBA00023242"/>
    </source>
</evidence>
<evidence type="ECO:0000256" key="1">
    <source>
        <dbReference type="ARBA" id="ARBA00004123"/>
    </source>
</evidence>
<dbReference type="GO" id="GO:0017056">
    <property type="term" value="F:structural constituent of nuclear pore"/>
    <property type="evidence" value="ECO:0007669"/>
    <property type="project" value="TreeGrafter"/>
</dbReference>
<name>A0A6H0XJ66_9PEZI</name>
<protein>
    <recommendedName>
        <fullName evidence="8">Nucleoporin Nup186/Nup192/Nup205</fullName>
    </recommendedName>
</protein>
<gene>
    <name evidence="6" type="ORF">AMS68_000196</name>
</gene>
<keyword evidence="3" id="KW-0813">Transport</keyword>
<keyword evidence="4" id="KW-0539">Nucleus</keyword>
<evidence type="ECO:0000313" key="7">
    <source>
        <dbReference type="Proteomes" id="UP000503462"/>
    </source>
</evidence>
<organism evidence="6 7">
    <name type="scientific">Peltaster fructicola</name>
    <dbReference type="NCBI Taxonomy" id="286661"/>
    <lineage>
        <taxon>Eukaryota</taxon>
        <taxon>Fungi</taxon>
        <taxon>Dikarya</taxon>
        <taxon>Ascomycota</taxon>
        <taxon>Pezizomycotina</taxon>
        <taxon>Dothideomycetes</taxon>
        <taxon>Dothideomycetes incertae sedis</taxon>
        <taxon>Peltaster</taxon>
    </lineage>
</organism>
<dbReference type="InterPro" id="IPR021827">
    <property type="entry name" value="Nup186/Nup192/Nup205"/>
</dbReference>
<dbReference type="Proteomes" id="UP000503462">
    <property type="component" value="Chromosome 1"/>
</dbReference>
<evidence type="ECO:0008006" key="8">
    <source>
        <dbReference type="Google" id="ProtNLM"/>
    </source>
</evidence>
<feature type="coiled-coil region" evidence="5">
    <location>
        <begin position="18"/>
        <end position="52"/>
    </location>
</feature>
<dbReference type="OrthoDB" id="2019644at2759"/>
<dbReference type="EMBL" id="CP051139">
    <property type="protein sequence ID" value="QIW94678.1"/>
    <property type="molecule type" value="Genomic_DNA"/>
</dbReference>